<dbReference type="PANTHER" id="PTHR46059:SF1">
    <property type="entry name" value="BETA-GALACTOSIDE ALPHA-2,6-SIALYLTRANSFERASE"/>
    <property type="match status" value="1"/>
</dbReference>
<evidence type="ECO:0000256" key="9">
    <source>
        <dbReference type="ARBA" id="ARBA00023136"/>
    </source>
</evidence>
<evidence type="ECO:0000256" key="4">
    <source>
        <dbReference type="ARBA" id="ARBA00022679"/>
    </source>
</evidence>
<sequence>MRFNAAPTAGFERHVGSKTTIRLINTKIVTQRKYKFSSSPLYRNVSLVLWETPPRPCNITTWYARNNARFFSLYASLRRGRPGQHFALIPPCFLWGLWDLLQRNAGTAKIRRTSPSSGFLGLMFMVTLCDEVTAYDFVPSMNRASLLCHYFQRGSGAACSLGGFHPRGHEKLLALRMSSRTPREAFESGLLKLPGINGLSCGDDGDGGGGDGGGEGGRGGNDGGGENGQ</sequence>
<evidence type="ECO:0000256" key="11">
    <source>
        <dbReference type="ARBA" id="ARBA00023180"/>
    </source>
</evidence>
<keyword evidence="4" id="KW-0808">Transferase</keyword>
<keyword evidence="9" id="KW-0472">Membrane</keyword>
<evidence type="ECO:0000256" key="13">
    <source>
        <dbReference type="ARBA" id="ARBA00034329"/>
    </source>
</evidence>
<proteinExistence type="inferred from homology"/>
<evidence type="ECO:0000256" key="6">
    <source>
        <dbReference type="ARBA" id="ARBA00022968"/>
    </source>
</evidence>
<feature type="region of interest" description="Disordered" evidence="14">
    <location>
        <begin position="202"/>
        <end position="229"/>
    </location>
</feature>
<comment type="subcellular location">
    <subcellularLocation>
        <location evidence="1">Golgi apparatus</location>
        <location evidence="1">Golgi stack membrane</location>
        <topology evidence="1">Single-pass type II membrane protein</topology>
    </subcellularLocation>
</comment>
<dbReference type="InterPro" id="IPR038578">
    <property type="entry name" value="GT29-like_sf"/>
</dbReference>
<dbReference type="AlphaFoldDB" id="A0AAJ7SLC3"/>
<evidence type="ECO:0000256" key="7">
    <source>
        <dbReference type="ARBA" id="ARBA00022989"/>
    </source>
</evidence>
<keyword evidence="7" id="KW-1133">Transmembrane helix</keyword>
<evidence type="ECO:0000256" key="14">
    <source>
        <dbReference type="SAM" id="MobiDB-lite"/>
    </source>
</evidence>
<evidence type="ECO:0000256" key="2">
    <source>
        <dbReference type="ARBA" id="ARBA00006003"/>
    </source>
</evidence>
<dbReference type="EC" id="2.4.3.1" evidence="13"/>
<keyword evidence="10" id="KW-1015">Disulfide bond</keyword>
<evidence type="ECO:0000256" key="1">
    <source>
        <dbReference type="ARBA" id="ARBA00004447"/>
    </source>
</evidence>
<feature type="compositionally biased region" description="Gly residues" evidence="14">
    <location>
        <begin position="207"/>
        <end position="229"/>
    </location>
</feature>
<keyword evidence="6" id="KW-0735">Signal-anchor</keyword>
<comment type="similarity">
    <text evidence="2">Belongs to the glycosyltransferase 29 family.</text>
</comment>
<comment type="catalytic activity">
    <reaction evidence="12">
        <text>a beta-D-galactoside + CMP-N-acetyl-beta-neuraminate = an N-acetyl-alpha-neuraminyl-(2-&gt;6)-beta-D-galactosyl derivative + CMP + H(+)</text>
        <dbReference type="Rhea" id="RHEA:52104"/>
        <dbReference type="ChEBI" id="CHEBI:15378"/>
        <dbReference type="ChEBI" id="CHEBI:28034"/>
        <dbReference type="ChEBI" id="CHEBI:57812"/>
        <dbReference type="ChEBI" id="CHEBI:60377"/>
        <dbReference type="ChEBI" id="CHEBI:136398"/>
        <dbReference type="EC" id="2.4.3.1"/>
    </reaction>
</comment>
<reference evidence="16" key="1">
    <citation type="submission" date="2025-08" db="UniProtKB">
        <authorList>
            <consortium name="RefSeq"/>
        </authorList>
    </citation>
    <scope>IDENTIFICATION</scope>
    <source>
        <tissue evidence="16">Sperm</tissue>
    </source>
</reference>
<keyword evidence="8" id="KW-0333">Golgi apparatus</keyword>
<dbReference type="GO" id="GO:0097503">
    <property type="term" value="P:sialylation"/>
    <property type="evidence" value="ECO:0007669"/>
    <property type="project" value="TreeGrafter"/>
</dbReference>
<evidence type="ECO:0000256" key="10">
    <source>
        <dbReference type="ARBA" id="ARBA00023157"/>
    </source>
</evidence>
<dbReference type="GO" id="GO:0032580">
    <property type="term" value="C:Golgi cisterna membrane"/>
    <property type="evidence" value="ECO:0007669"/>
    <property type="project" value="UniProtKB-SubCell"/>
</dbReference>
<gene>
    <name evidence="16" type="primary">LOC116938453</name>
</gene>
<dbReference type="GO" id="GO:0003835">
    <property type="term" value="F:beta-galactoside alpha-2,6-sialyltransferase activity"/>
    <property type="evidence" value="ECO:0007669"/>
    <property type="project" value="UniProtKB-EC"/>
</dbReference>
<dbReference type="InterPro" id="IPR001675">
    <property type="entry name" value="Glyco_trans_29"/>
</dbReference>
<protein>
    <recommendedName>
        <fullName evidence="13">beta-galactoside alpha-(2,6)-sialyltransferase</fullName>
        <ecNumber evidence="13">2.4.3.1</ecNumber>
    </recommendedName>
</protein>
<dbReference type="RefSeq" id="XP_032801462.1">
    <property type="nucleotide sequence ID" value="XM_032945571.1"/>
</dbReference>
<keyword evidence="15" id="KW-1185">Reference proteome</keyword>
<name>A0AAJ7SLC3_PETMA</name>
<accession>A0AAJ7SLC3</accession>
<dbReference type="Proteomes" id="UP001318040">
    <property type="component" value="Unplaced"/>
</dbReference>
<dbReference type="PANTHER" id="PTHR46059">
    <property type="entry name" value="BETA-GALACTOSIDE ALPHA-2,6-SIALYLTRANSFERASE"/>
    <property type="match status" value="1"/>
</dbReference>
<dbReference type="Gene3D" id="3.90.1480.20">
    <property type="entry name" value="Glycosyl transferase family 29"/>
    <property type="match status" value="1"/>
</dbReference>
<keyword evidence="3" id="KW-0328">Glycosyltransferase</keyword>
<organism evidence="15 16">
    <name type="scientific">Petromyzon marinus</name>
    <name type="common">Sea lamprey</name>
    <dbReference type="NCBI Taxonomy" id="7757"/>
    <lineage>
        <taxon>Eukaryota</taxon>
        <taxon>Metazoa</taxon>
        <taxon>Chordata</taxon>
        <taxon>Craniata</taxon>
        <taxon>Vertebrata</taxon>
        <taxon>Cyclostomata</taxon>
        <taxon>Hyperoartia</taxon>
        <taxon>Petromyzontiformes</taxon>
        <taxon>Petromyzontidae</taxon>
        <taxon>Petromyzon</taxon>
    </lineage>
</organism>
<dbReference type="Pfam" id="PF00777">
    <property type="entry name" value="Glyco_transf_29"/>
    <property type="match status" value="1"/>
</dbReference>
<keyword evidence="11" id="KW-0325">Glycoprotein</keyword>
<evidence type="ECO:0000256" key="12">
    <source>
        <dbReference type="ARBA" id="ARBA00034249"/>
    </source>
</evidence>
<evidence type="ECO:0000313" key="16">
    <source>
        <dbReference type="RefSeq" id="XP_032801462.1"/>
    </source>
</evidence>
<evidence type="ECO:0000256" key="3">
    <source>
        <dbReference type="ARBA" id="ARBA00022676"/>
    </source>
</evidence>
<evidence type="ECO:0000256" key="8">
    <source>
        <dbReference type="ARBA" id="ARBA00023034"/>
    </source>
</evidence>
<evidence type="ECO:0000313" key="15">
    <source>
        <dbReference type="Proteomes" id="UP001318040"/>
    </source>
</evidence>
<dbReference type="KEGG" id="pmrn:116938453"/>
<keyword evidence="5" id="KW-0812">Transmembrane</keyword>
<evidence type="ECO:0000256" key="5">
    <source>
        <dbReference type="ARBA" id="ARBA00022692"/>
    </source>
</evidence>